<dbReference type="EMBL" id="LAZR01011848">
    <property type="protein sequence ID" value="KKM57641.1"/>
    <property type="molecule type" value="Genomic_DNA"/>
</dbReference>
<dbReference type="AlphaFoldDB" id="A0A0F9JBE3"/>
<reference evidence="2" key="1">
    <citation type="journal article" date="2015" name="Nature">
        <title>Complex archaea that bridge the gap between prokaryotes and eukaryotes.</title>
        <authorList>
            <person name="Spang A."/>
            <person name="Saw J.H."/>
            <person name="Jorgensen S.L."/>
            <person name="Zaremba-Niedzwiedzka K."/>
            <person name="Martijn J."/>
            <person name="Lind A.E."/>
            <person name="van Eijk R."/>
            <person name="Schleper C."/>
            <person name="Guy L."/>
            <person name="Ettema T.J."/>
        </authorList>
    </citation>
    <scope>NUCLEOTIDE SEQUENCE</scope>
</reference>
<comment type="caution">
    <text evidence="2">The sequence shown here is derived from an EMBL/GenBank/DDBJ whole genome shotgun (WGS) entry which is preliminary data.</text>
</comment>
<accession>A0A0F9JBE3</accession>
<feature type="compositionally biased region" description="Acidic residues" evidence="1">
    <location>
        <begin position="74"/>
        <end position="89"/>
    </location>
</feature>
<evidence type="ECO:0000256" key="1">
    <source>
        <dbReference type="SAM" id="MobiDB-lite"/>
    </source>
</evidence>
<gene>
    <name evidence="2" type="ORF">LCGC14_1550520</name>
</gene>
<protein>
    <submittedName>
        <fullName evidence="2">Uncharacterized protein</fullName>
    </submittedName>
</protein>
<sequence length="89" mass="10106">CFMLSGCLFTKYVYVEGQWPEIKVPDRPVVPEDPPELTAREQIIVGYVEVLEFRIIAYNRAASRHNTRHGYIDPEGENDVGEEGETAPP</sequence>
<proteinExistence type="predicted"/>
<feature type="non-terminal residue" evidence="2">
    <location>
        <position position="1"/>
    </location>
</feature>
<feature type="region of interest" description="Disordered" evidence="1">
    <location>
        <begin position="67"/>
        <end position="89"/>
    </location>
</feature>
<evidence type="ECO:0000313" key="2">
    <source>
        <dbReference type="EMBL" id="KKM57641.1"/>
    </source>
</evidence>
<name>A0A0F9JBE3_9ZZZZ</name>
<organism evidence="2">
    <name type="scientific">marine sediment metagenome</name>
    <dbReference type="NCBI Taxonomy" id="412755"/>
    <lineage>
        <taxon>unclassified sequences</taxon>
        <taxon>metagenomes</taxon>
        <taxon>ecological metagenomes</taxon>
    </lineage>
</organism>